<dbReference type="PROSITE" id="PS51207">
    <property type="entry name" value="PXA"/>
    <property type="match status" value="1"/>
</dbReference>
<dbReference type="PANTHER" id="PTHR22999:SF23">
    <property type="entry name" value="SORTING NEXIN-16"/>
    <property type="match status" value="1"/>
</dbReference>
<dbReference type="InterPro" id="IPR003114">
    <property type="entry name" value="Phox_assoc"/>
</dbReference>
<evidence type="ECO:0000313" key="5">
    <source>
        <dbReference type="EMBL" id="TQB71452.1"/>
    </source>
</evidence>
<protein>
    <recommendedName>
        <fullName evidence="4">PXA domain-containing protein</fullName>
    </recommendedName>
</protein>
<comment type="caution">
    <text evidence="5">The sequence shown here is derived from an EMBL/GenBank/DDBJ whole genome shotgun (WGS) entry which is preliminary data.</text>
</comment>
<gene>
    <name evidence="5" type="ORF">MPDQ_007579</name>
</gene>
<reference evidence="5 6" key="1">
    <citation type="submission" date="2019-06" db="EMBL/GenBank/DDBJ databases">
        <title>Wine fermentation using esterase from Monascus purpureus.</title>
        <authorList>
            <person name="Geng C."/>
            <person name="Zhang Y."/>
        </authorList>
    </citation>
    <scope>NUCLEOTIDE SEQUENCE [LARGE SCALE GENOMIC DNA]</scope>
    <source>
        <strain evidence="5">HQ1</strain>
    </source>
</reference>
<keyword evidence="6" id="KW-1185">Reference proteome</keyword>
<dbReference type="GO" id="GO:0045022">
    <property type="term" value="P:early endosome to late endosome transport"/>
    <property type="evidence" value="ECO:0007669"/>
    <property type="project" value="TreeGrafter"/>
</dbReference>
<dbReference type="EMBL" id="VIFY01000081">
    <property type="protein sequence ID" value="TQB71452.1"/>
    <property type="molecule type" value="Genomic_DNA"/>
</dbReference>
<feature type="compositionally biased region" description="Basic and acidic residues" evidence="3">
    <location>
        <begin position="52"/>
        <end position="62"/>
    </location>
</feature>
<feature type="region of interest" description="Disordered" evidence="3">
    <location>
        <begin position="27"/>
        <end position="62"/>
    </location>
</feature>
<feature type="region of interest" description="Disordered" evidence="3">
    <location>
        <begin position="347"/>
        <end position="367"/>
    </location>
</feature>
<dbReference type="STRING" id="5098.A0A507QW39"/>
<evidence type="ECO:0000256" key="1">
    <source>
        <dbReference type="ARBA" id="ARBA00004496"/>
    </source>
</evidence>
<dbReference type="InterPro" id="IPR051837">
    <property type="entry name" value="SortingNexin/PXDomain-PKLike"/>
</dbReference>
<name>A0A507QW39_MONPU</name>
<sequence length="639" mass="69809">MTSDPVRPGLYPLSQVKAAPTVSGPSLAPLAIPSNAQLPSRSPSRPRHKKTPSRDEKVADPTTDKVTVALIRRVLCPGTGGYGASSSAPQSLEELLPPLTSSNEVDFQLYALLAIIIKEFVYSWYSKITPDHLLVNEIIQVVAHCTRALEQRLRQTNVTQLILDELPALVQSHIVSYRLAQQQSKLSGLPTSLRKVYHALNPHPGLSPVPDPSDSQAIAQQQENEAIYRQLLARGVLTVLLPTEDLENTGLRTFVGDILADLILGNECNSSDQGSNMAQEAPQSRLEKFGLLAVEKPQNQHSLPETQSRVTVWIWKLLQLVYLGYLALRFITTGLLRVASTPAVSVSPTATSPTNDYPTKTIPSTDRATGRRPVLGYSFYGMLSQLLDVPKRMPWLGGLLELCQYLALEGPCRLGDTDSVLDRFLHETIQDYVLTPTLLPKLLVATRTVLFPQYTRPPQASAKASNDVTARASAVSDNHTNNINTPAATPAAPTISPFLPPSPSGFQDHRPSSAEIAVIRRQCATKILSLVPRKVARIFFGLPPAISSPVIGPRLQEAPADVDIDTDRSTVLETTGAAENDDEGTSLLLTAIEDLLDLFADEYCNKHLIYSMLETFLARLLPELSERSVAELMEDRGLS</sequence>
<comment type="subcellular location">
    <subcellularLocation>
        <location evidence="1">Cytoplasm</location>
    </subcellularLocation>
</comment>
<keyword evidence="2" id="KW-0963">Cytoplasm</keyword>
<evidence type="ECO:0000256" key="3">
    <source>
        <dbReference type="SAM" id="MobiDB-lite"/>
    </source>
</evidence>
<accession>A0A507QW39</accession>
<feature type="compositionally biased region" description="Polar residues" evidence="3">
    <location>
        <begin position="34"/>
        <end position="43"/>
    </location>
</feature>
<dbReference type="PANTHER" id="PTHR22999">
    <property type="entry name" value="PX SERINE/THREONINE KINASE PXK"/>
    <property type="match status" value="1"/>
</dbReference>
<dbReference type="AlphaFoldDB" id="A0A507QW39"/>
<proteinExistence type="predicted"/>
<organism evidence="5 6">
    <name type="scientific">Monascus purpureus</name>
    <name type="common">Red mold</name>
    <name type="synonym">Monascus anka</name>
    <dbReference type="NCBI Taxonomy" id="5098"/>
    <lineage>
        <taxon>Eukaryota</taxon>
        <taxon>Fungi</taxon>
        <taxon>Dikarya</taxon>
        <taxon>Ascomycota</taxon>
        <taxon>Pezizomycotina</taxon>
        <taxon>Eurotiomycetes</taxon>
        <taxon>Eurotiomycetidae</taxon>
        <taxon>Eurotiales</taxon>
        <taxon>Aspergillaceae</taxon>
        <taxon>Monascus</taxon>
    </lineage>
</organism>
<dbReference type="Pfam" id="PF02194">
    <property type="entry name" value="PXA"/>
    <property type="match status" value="1"/>
</dbReference>
<evidence type="ECO:0000256" key="2">
    <source>
        <dbReference type="ARBA" id="ARBA00022490"/>
    </source>
</evidence>
<dbReference type="GO" id="GO:0005770">
    <property type="term" value="C:late endosome"/>
    <property type="evidence" value="ECO:0007669"/>
    <property type="project" value="TreeGrafter"/>
</dbReference>
<feature type="domain" description="PXA" evidence="4">
    <location>
        <begin position="102"/>
        <end position="282"/>
    </location>
</feature>
<evidence type="ECO:0000313" key="6">
    <source>
        <dbReference type="Proteomes" id="UP000319663"/>
    </source>
</evidence>
<dbReference type="GO" id="GO:0035091">
    <property type="term" value="F:phosphatidylinositol binding"/>
    <property type="evidence" value="ECO:0007669"/>
    <property type="project" value="TreeGrafter"/>
</dbReference>
<dbReference type="Proteomes" id="UP000319663">
    <property type="component" value="Unassembled WGS sequence"/>
</dbReference>
<dbReference type="GO" id="GO:0005769">
    <property type="term" value="C:early endosome"/>
    <property type="evidence" value="ECO:0007669"/>
    <property type="project" value="TreeGrafter"/>
</dbReference>
<dbReference type="SMART" id="SM00313">
    <property type="entry name" value="PXA"/>
    <property type="match status" value="1"/>
</dbReference>
<evidence type="ECO:0000259" key="4">
    <source>
        <dbReference type="PROSITE" id="PS51207"/>
    </source>
</evidence>